<keyword evidence="1" id="KW-0732">Signal</keyword>
<dbReference type="CDD" id="cd00096">
    <property type="entry name" value="Ig"/>
    <property type="match status" value="1"/>
</dbReference>
<dbReference type="SMART" id="SM00408">
    <property type="entry name" value="IGc2"/>
    <property type="match status" value="4"/>
</dbReference>
<evidence type="ECO:0000256" key="2">
    <source>
        <dbReference type="ARBA" id="ARBA00023157"/>
    </source>
</evidence>
<feature type="domain" description="Ig-like" evidence="6">
    <location>
        <begin position="224"/>
        <end position="319"/>
    </location>
</feature>
<gene>
    <name evidence="7" type="ORF">SNE40_007298</name>
</gene>
<keyword evidence="2" id="KW-1015">Disulfide bond</keyword>
<dbReference type="Pfam" id="PF03815">
    <property type="entry name" value="LCCL"/>
    <property type="match status" value="1"/>
</dbReference>
<feature type="domain" description="Ig-like" evidence="6">
    <location>
        <begin position="138"/>
        <end position="219"/>
    </location>
</feature>
<dbReference type="GO" id="GO:0005886">
    <property type="term" value="C:plasma membrane"/>
    <property type="evidence" value="ECO:0007669"/>
    <property type="project" value="TreeGrafter"/>
</dbReference>
<dbReference type="Pfam" id="PF13927">
    <property type="entry name" value="Ig_3"/>
    <property type="match status" value="2"/>
</dbReference>
<dbReference type="PANTHER" id="PTHR45080">
    <property type="entry name" value="CONTACTIN 5"/>
    <property type="match status" value="1"/>
</dbReference>
<organism evidence="7 8">
    <name type="scientific">Patella caerulea</name>
    <name type="common">Rayed Mediterranean limpet</name>
    <dbReference type="NCBI Taxonomy" id="87958"/>
    <lineage>
        <taxon>Eukaryota</taxon>
        <taxon>Metazoa</taxon>
        <taxon>Spiralia</taxon>
        <taxon>Lophotrochozoa</taxon>
        <taxon>Mollusca</taxon>
        <taxon>Gastropoda</taxon>
        <taxon>Patellogastropoda</taxon>
        <taxon>Patelloidea</taxon>
        <taxon>Patellidae</taxon>
        <taxon>Patella</taxon>
    </lineage>
</organism>
<dbReference type="Proteomes" id="UP001347796">
    <property type="component" value="Unassembled WGS sequence"/>
</dbReference>
<evidence type="ECO:0000256" key="1">
    <source>
        <dbReference type="ARBA" id="ARBA00022729"/>
    </source>
</evidence>
<dbReference type="InterPro" id="IPR003599">
    <property type="entry name" value="Ig_sub"/>
</dbReference>
<dbReference type="InterPro" id="IPR050958">
    <property type="entry name" value="Cell_Adh-Cytoskel_Orgn"/>
</dbReference>
<evidence type="ECO:0000256" key="4">
    <source>
        <dbReference type="SAM" id="MobiDB-lite"/>
    </source>
</evidence>
<evidence type="ECO:0000256" key="3">
    <source>
        <dbReference type="ARBA" id="ARBA00023319"/>
    </source>
</evidence>
<dbReference type="PANTHER" id="PTHR45080:SF8">
    <property type="entry name" value="IG-LIKE DOMAIN-CONTAINING PROTEIN"/>
    <property type="match status" value="1"/>
</dbReference>
<dbReference type="AlphaFoldDB" id="A0AAN8JY87"/>
<reference evidence="7 8" key="1">
    <citation type="submission" date="2024-01" db="EMBL/GenBank/DDBJ databases">
        <title>The genome of the rayed Mediterranean limpet Patella caerulea (Linnaeus, 1758).</title>
        <authorList>
            <person name="Anh-Thu Weber A."/>
            <person name="Halstead-Nussloch G."/>
        </authorList>
    </citation>
    <scope>NUCLEOTIDE SEQUENCE [LARGE SCALE GENOMIC DNA]</scope>
    <source>
        <strain evidence="7">AATW-2023a</strain>
        <tissue evidence="7">Whole specimen</tissue>
    </source>
</reference>
<dbReference type="GO" id="GO:0007156">
    <property type="term" value="P:homophilic cell adhesion via plasma membrane adhesion molecules"/>
    <property type="evidence" value="ECO:0007669"/>
    <property type="project" value="TreeGrafter"/>
</dbReference>
<dbReference type="InterPro" id="IPR004043">
    <property type="entry name" value="LCCL"/>
</dbReference>
<feature type="region of interest" description="Disordered" evidence="4">
    <location>
        <begin position="83"/>
        <end position="121"/>
    </location>
</feature>
<accession>A0AAN8JY87</accession>
<sequence length="624" mass="67097">MTAINKVRALLTPVLLALCVTLGTVTYLQHERLTKLENHLEDTPSGNRYKRSVDYDLKKWKEEMISHLKPFIEDLVKSSVKNRNKQPKDCVTDPAGPAGEKGAKGDQGLPGPSRGCGKSRTNSLRAVDTACCERLSVPVIAGFLKQEITATAGQEQLLPCVPSVGYPYPIVTWNASVDITPEVVRGKDGLYIPHAAAHHEGIYTCTITNIFGTSSKEINLKVRGNVTINLIVPTQVYTQGTHAMALLDCEFTGVPKPKIDWQHLRPDGQLVTLTEGITTADNSSILTVNNPTFLDSGLYTCNATNRYESQSSIGVLEVTAPPIILTPPKNQSVIKGIDLTLHCIVISDPLANITWVFPDVSGHKPFNAFNNDDGSVTIKDVEQLNEGSYTCTATNRLGSVSASATLTVLEPVTASIAFPLQSLTNARFVALDCRASGDPTPDIKWDKIGAILDVTEARYIFLQNGDFIISSITKDTEEKDSGFYSCTADNSLSNATAYAIVYFDHGDIDCNTTFDKWNSGIGAAHGVMCPQGCLAMNNGDVYGSNPYSVNSPICSAALHNGVIDNSKGGLVLWYVIDGRSSIFSSTSSNGVSSLSSGPLFEGAMIVELGSGLYKFETSKVPVIG</sequence>
<dbReference type="InterPro" id="IPR036609">
    <property type="entry name" value="LCCL_sf"/>
</dbReference>
<protein>
    <submittedName>
        <fullName evidence="7">Uncharacterized protein</fullName>
    </submittedName>
</protein>
<keyword evidence="8" id="KW-1185">Reference proteome</keyword>
<proteinExistence type="predicted"/>
<dbReference type="InterPro" id="IPR013098">
    <property type="entry name" value="Ig_I-set"/>
</dbReference>
<feature type="domain" description="LCCL" evidence="5">
    <location>
        <begin position="508"/>
        <end position="589"/>
    </location>
</feature>
<keyword evidence="3" id="KW-0393">Immunoglobulin domain</keyword>
<dbReference type="SMART" id="SM00603">
    <property type="entry name" value="LCCL"/>
    <property type="match status" value="1"/>
</dbReference>
<dbReference type="SMART" id="SM00409">
    <property type="entry name" value="IG"/>
    <property type="match status" value="4"/>
</dbReference>
<feature type="domain" description="Ig-like" evidence="6">
    <location>
        <begin position="411"/>
        <end position="502"/>
    </location>
</feature>
<dbReference type="FunFam" id="2.60.40.10:FF:000032">
    <property type="entry name" value="palladin isoform X1"/>
    <property type="match status" value="1"/>
</dbReference>
<dbReference type="Gene3D" id="2.60.40.10">
    <property type="entry name" value="Immunoglobulins"/>
    <property type="match status" value="4"/>
</dbReference>
<comment type="caution">
    <text evidence="7">The sequence shown here is derived from an EMBL/GenBank/DDBJ whole genome shotgun (WGS) entry which is preliminary data.</text>
</comment>
<evidence type="ECO:0000259" key="6">
    <source>
        <dbReference type="PROSITE" id="PS50835"/>
    </source>
</evidence>
<name>A0AAN8JY87_PATCE</name>
<evidence type="ECO:0000259" key="5">
    <source>
        <dbReference type="PROSITE" id="PS50820"/>
    </source>
</evidence>
<evidence type="ECO:0000313" key="7">
    <source>
        <dbReference type="EMBL" id="KAK6184959.1"/>
    </source>
</evidence>
<evidence type="ECO:0000313" key="8">
    <source>
        <dbReference type="Proteomes" id="UP001347796"/>
    </source>
</evidence>
<dbReference type="SUPFAM" id="SSF48726">
    <property type="entry name" value="Immunoglobulin"/>
    <property type="match status" value="4"/>
</dbReference>
<dbReference type="InterPro" id="IPR007110">
    <property type="entry name" value="Ig-like_dom"/>
</dbReference>
<dbReference type="PROSITE" id="PS50835">
    <property type="entry name" value="IG_LIKE"/>
    <property type="match status" value="4"/>
</dbReference>
<dbReference type="InterPro" id="IPR003598">
    <property type="entry name" value="Ig_sub2"/>
</dbReference>
<feature type="domain" description="Ig-like" evidence="6">
    <location>
        <begin position="321"/>
        <end position="407"/>
    </location>
</feature>
<dbReference type="PROSITE" id="PS50820">
    <property type="entry name" value="LCCL"/>
    <property type="match status" value="1"/>
</dbReference>
<dbReference type="SUPFAM" id="SSF69848">
    <property type="entry name" value="LCCL domain"/>
    <property type="match status" value="1"/>
</dbReference>
<dbReference type="InterPro" id="IPR013783">
    <property type="entry name" value="Ig-like_fold"/>
</dbReference>
<dbReference type="Gene3D" id="2.170.130.20">
    <property type="entry name" value="LCCL-like domain"/>
    <property type="match status" value="1"/>
</dbReference>
<dbReference type="Pfam" id="PF07679">
    <property type="entry name" value="I-set"/>
    <property type="match status" value="2"/>
</dbReference>
<dbReference type="InterPro" id="IPR036179">
    <property type="entry name" value="Ig-like_dom_sf"/>
</dbReference>
<dbReference type="EMBL" id="JAZGQO010000006">
    <property type="protein sequence ID" value="KAK6184959.1"/>
    <property type="molecule type" value="Genomic_DNA"/>
</dbReference>